<evidence type="ECO:0000313" key="1">
    <source>
        <dbReference type="EMBL" id="OHA81040.1"/>
    </source>
</evidence>
<dbReference type="Proteomes" id="UP000179118">
    <property type="component" value="Unassembled WGS sequence"/>
</dbReference>
<proteinExistence type="predicted"/>
<reference evidence="1 2" key="1">
    <citation type="journal article" date="2016" name="Nat. Commun.">
        <title>Thousands of microbial genomes shed light on interconnected biogeochemical processes in an aquifer system.</title>
        <authorList>
            <person name="Anantharaman K."/>
            <person name="Brown C.T."/>
            <person name="Hug L.A."/>
            <person name="Sharon I."/>
            <person name="Castelle C.J."/>
            <person name="Probst A.J."/>
            <person name="Thomas B.C."/>
            <person name="Singh A."/>
            <person name="Wilkins M.J."/>
            <person name="Karaoz U."/>
            <person name="Brodie E.L."/>
            <person name="Williams K.H."/>
            <person name="Hubbard S.S."/>
            <person name="Banfield J.F."/>
        </authorList>
    </citation>
    <scope>NUCLEOTIDE SEQUENCE [LARGE SCALE GENOMIC DNA]</scope>
</reference>
<gene>
    <name evidence="1" type="ORF">A3D51_01650</name>
</gene>
<sequence length="82" mass="9498">MYKRRIKMAVRIVLTETEMGEIALKYVQRRLMNDSVPMNPEKIRREIGNTAKELGIPSEKAMQFAVQILSPAFEKVLFDLSK</sequence>
<name>A0A1G2S7G9_9BACT</name>
<protein>
    <submittedName>
        <fullName evidence="1">Uncharacterized protein</fullName>
    </submittedName>
</protein>
<accession>A0A1G2S7G9</accession>
<organism evidence="1 2">
    <name type="scientific">Candidatus Yonathbacteria bacterium RIFCSPHIGHO2_02_FULL_44_14</name>
    <dbReference type="NCBI Taxonomy" id="1802724"/>
    <lineage>
        <taxon>Bacteria</taxon>
        <taxon>Candidatus Yonathiibacteriota</taxon>
    </lineage>
</organism>
<comment type="caution">
    <text evidence="1">The sequence shown here is derived from an EMBL/GenBank/DDBJ whole genome shotgun (WGS) entry which is preliminary data.</text>
</comment>
<evidence type="ECO:0000313" key="2">
    <source>
        <dbReference type="Proteomes" id="UP000179118"/>
    </source>
</evidence>
<dbReference type="EMBL" id="MHUT01000011">
    <property type="protein sequence ID" value="OHA81040.1"/>
    <property type="molecule type" value="Genomic_DNA"/>
</dbReference>
<dbReference type="AlphaFoldDB" id="A0A1G2S7G9"/>